<dbReference type="Pfam" id="PF00650">
    <property type="entry name" value="CRAL_TRIO"/>
    <property type="match status" value="1"/>
</dbReference>
<dbReference type="InterPro" id="IPR052432">
    <property type="entry name" value="PITP/CRAL-TRIO"/>
</dbReference>
<organism evidence="3 4">
    <name type="scientific">Pleurotus eryngii</name>
    <name type="common">Boletus of the steppes</name>
    <dbReference type="NCBI Taxonomy" id="5323"/>
    <lineage>
        <taxon>Eukaryota</taxon>
        <taxon>Fungi</taxon>
        <taxon>Dikarya</taxon>
        <taxon>Basidiomycota</taxon>
        <taxon>Agaricomycotina</taxon>
        <taxon>Agaricomycetes</taxon>
        <taxon>Agaricomycetidae</taxon>
        <taxon>Agaricales</taxon>
        <taxon>Pleurotineae</taxon>
        <taxon>Pleurotaceae</taxon>
        <taxon>Pleurotus</taxon>
    </lineage>
</organism>
<proteinExistence type="predicted"/>
<keyword evidence="4" id="KW-1185">Reference proteome</keyword>
<dbReference type="SUPFAM" id="SSF52087">
    <property type="entry name" value="CRAL/TRIO domain"/>
    <property type="match status" value="1"/>
</dbReference>
<evidence type="ECO:0000313" key="3">
    <source>
        <dbReference type="EMBL" id="KAF9490644.1"/>
    </source>
</evidence>
<reference evidence="3" key="1">
    <citation type="submission" date="2020-11" db="EMBL/GenBank/DDBJ databases">
        <authorList>
            <consortium name="DOE Joint Genome Institute"/>
            <person name="Ahrendt S."/>
            <person name="Riley R."/>
            <person name="Andreopoulos W."/>
            <person name="Labutti K."/>
            <person name="Pangilinan J."/>
            <person name="Ruiz-Duenas F.J."/>
            <person name="Barrasa J.M."/>
            <person name="Sanchez-Garcia M."/>
            <person name="Camarero S."/>
            <person name="Miyauchi S."/>
            <person name="Serrano A."/>
            <person name="Linde D."/>
            <person name="Babiker R."/>
            <person name="Drula E."/>
            <person name="Ayuso-Fernandez I."/>
            <person name="Pacheco R."/>
            <person name="Padilla G."/>
            <person name="Ferreira P."/>
            <person name="Barriuso J."/>
            <person name="Kellner H."/>
            <person name="Castanera R."/>
            <person name="Alfaro M."/>
            <person name="Ramirez L."/>
            <person name="Pisabarro A.G."/>
            <person name="Kuo A."/>
            <person name="Tritt A."/>
            <person name="Lipzen A."/>
            <person name="He G."/>
            <person name="Yan M."/>
            <person name="Ng V."/>
            <person name="Cullen D."/>
            <person name="Martin F."/>
            <person name="Rosso M.-N."/>
            <person name="Henrissat B."/>
            <person name="Hibbett D."/>
            <person name="Martinez A.T."/>
            <person name="Grigoriev I.V."/>
        </authorList>
    </citation>
    <scope>NUCLEOTIDE SEQUENCE</scope>
    <source>
        <strain evidence="3">ATCC 90797</strain>
    </source>
</reference>
<dbReference type="InterPro" id="IPR036865">
    <property type="entry name" value="CRAL-TRIO_dom_sf"/>
</dbReference>
<dbReference type="CDD" id="cd00170">
    <property type="entry name" value="SEC14"/>
    <property type="match status" value="1"/>
</dbReference>
<dbReference type="Proteomes" id="UP000807025">
    <property type="component" value="Unassembled WGS sequence"/>
</dbReference>
<protein>
    <submittedName>
        <fullName evidence="3">CRAL/TRIO domain-containing protein</fullName>
    </submittedName>
</protein>
<evidence type="ECO:0000313" key="4">
    <source>
        <dbReference type="Proteomes" id="UP000807025"/>
    </source>
</evidence>
<feature type="region of interest" description="Disordered" evidence="1">
    <location>
        <begin position="278"/>
        <end position="297"/>
    </location>
</feature>
<dbReference type="PANTHER" id="PTHR46590:SF4">
    <property type="entry name" value="CRAL-TRIO DOMAIN-CONTAINING PROTEIN"/>
    <property type="match status" value="1"/>
</dbReference>
<name>A0A9P6DBF3_PLEER</name>
<dbReference type="AlphaFoldDB" id="A0A9P6DBF3"/>
<dbReference type="InterPro" id="IPR001251">
    <property type="entry name" value="CRAL-TRIO_dom"/>
</dbReference>
<sequence length="386" mass="43960">METHALLQANCEKLLEQYRINLRSVRTLQTILIDDILPSIRDELDLSQEATSWAKVWLEDTFTVFQIARRHKFTRSFAMESIRKILVWRLDVMWPVVDFGSLPAVFCFPDQIRDPFGRPILLIKSSSLSMLSDSSKAPITQGLELLRQHLRLLNISQTEDDPPILQYVVLLDLAGLSLQGINIDLITRTLRETIPRFPGMLAAVFMVNYSWAHSGIWTVVKRLLPSAALSRVFFPTRKELLDFFTPECLPADYGGSLPCLTRLEDPLRAHQIGVPTQLLPPVQPPSPPSPPSSPPLAPTTTFISRTSILNPFFGYPVDSSRGSTQLRHGRRRKRDLIRTLAFLLWMRWRSYLKLTTLLLLLAGAIRLLTRKGPHHSLRRIFLKAAS</sequence>
<accession>A0A9P6DBF3</accession>
<dbReference type="EMBL" id="MU154636">
    <property type="protein sequence ID" value="KAF9490644.1"/>
    <property type="molecule type" value="Genomic_DNA"/>
</dbReference>
<dbReference type="PROSITE" id="PS50191">
    <property type="entry name" value="CRAL_TRIO"/>
    <property type="match status" value="1"/>
</dbReference>
<evidence type="ECO:0000259" key="2">
    <source>
        <dbReference type="PROSITE" id="PS50191"/>
    </source>
</evidence>
<dbReference type="Gene3D" id="3.40.525.10">
    <property type="entry name" value="CRAL-TRIO lipid binding domain"/>
    <property type="match status" value="1"/>
</dbReference>
<evidence type="ECO:0000256" key="1">
    <source>
        <dbReference type="SAM" id="MobiDB-lite"/>
    </source>
</evidence>
<dbReference type="OrthoDB" id="75724at2759"/>
<feature type="domain" description="CRAL-TRIO" evidence="2">
    <location>
        <begin position="113"/>
        <end position="261"/>
    </location>
</feature>
<dbReference type="PANTHER" id="PTHR46590">
    <property type="entry name" value="PHOSPHATIDYLINOSITOL TRANSFER PROTEIN CSR1-RELATED"/>
    <property type="match status" value="1"/>
</dbReference>
<feature type="compositionally biased region" description="Pro residues" evidence="1">
    <location>
        <begin position="281"/>
        <end position="297"/>
    </location>
</feature>
<gene>
    <name evidence="3" type="ORF">BDN71DRAFT_1399577</name>
</gene>
<comment type="caution">
    <text evidence="3">The sequence shown here is derived from an EMBL/GenBank/DDBJ whole genome shotgun (WGS) entry which is preliminary data.</text>
</comment>
<dbReference type="SMART" id="SM00516">
    <property type="entry name" value="SEC14"/>
    <property type="match status" value="1"/>
</dbReference>